<evidence type="ECO:0000313" key="2">
    <source>
        <dbReference type="EMBL" id="MBK4716081.1"/>
    </source>
</evidence>
<feature type="domain" description="DNA utilization protein HofO C-terminal" evidence="1">
    <location>
        <begin position="84"/>
        <end position="151"/>
    </location>
</feature>
<dbReference type="EMBL" id="JAEPBH010000031">
    <property type="protein sequence ID" value="MBK4716081.1"/>
    <property type="molecule type" value="Genomic_DNA"/>
</dbReference>
<sequence>MPLYLERWLTAHWRWRLLSWLLAALLTGAGARLIAPGETSAPESHIQVMAQIREHRRLLRKLTPLANIREQLRLPAPEAAQLPFSALRLSRESHAMLMNWQPAKPLSELTLEVSWACLPALFMLLGKQRIEPVGFTLQMHKQALTLILRLGDVE</sequence>
<dbReference type="AlphaFoldDB" id="A0A8K0V3C6"/>
<name>A0A8K0V3C6_9ENTR</name>
<keyword evidence="3" id="KW-1185">Reference proteome</keyword>
<protein>
    <recommendedName>
        <fullName evidence="1">DNA utilization protein HofO C-terminal domain-containing protein</fullName>
    </recommendedName>
</protein>
<gene>
    <name evidence="2" type="ORF">JJB97_12250</name>
</gene>
<accession>A0A8K0V3C6</accession>
<reference evidence="2" key="1">
    <citation type="submission" date="2021-01" db="EMBL/GenBank/DDBJ databases">
        <title>Intestinitalea alba gen. nov., sp. nov., a novel genus of the family Enterobacteriaceae, isolated from the gut of the plastic-eating mealworm Tenebrio molitor L.</title>
        <authorList>
            <person name="Yang Y."/>
        </authorList>
    </citation>
    <scope>NUCLEOTIDE SEQUENCE</scope>
    <source>
        <strain evidence="2">BIT-L3</strain>
    </source>
</reference>
<proteinExistence type="predicted"/>
<dbReference type="RefSeq" id="WP_238714297.1">
    <property type="nucleotide sequence ID" value="NZ_JAEPBH010000031.1"/>
</dbReference>
<comment type="caution">
    <text evidence="2">The sequence shown here is derived from an EMBL/GenBank/DDBJ whole genome shotgun (WGS) entry which is preliminary data.</text>
</comment>
<dbReference type="Proteomes" id="UP000659047">
    <property type="component" value="Unassembled WGS sequence"/>
</dbReference>
<evidence type="ECO:0000259" key="1">
    <source>
        <dbReference type="Pfam" id="PF25319"/>
    </source>
</evidence>
<organism evidence="2 3">
    <name type="scientific">Tenebrionibacter intestinalis</name>
    <dbReference type="NCBI Taxonomy" id="2799638"/>
    <lineage>
        <taxon>Bacteria</taxon>
        <taxon>Pseudomonadati</taxon>
        <taxon>Pseudomonadota</taxon>
        <taxon>Gammaproteobacteria</taxon>
        <taxon>Enterobacterales</taxon>
        <taxon>Enterobacteriaceae</taxon>
        <taxon>Tenebrionibacter/Tenebrionicola group</taxon>
        <taxon>Tenebrionibacter</taxon>
    </lineage>
</organism>
<dbReference type="Pfam" id="PF25319">
    <property type="entry name" value="HofO"/>
    <property type="match status" value="1"/>
</dbReference>
<dbReference type="InterPro" id="IPR057522">
    <property type="entry name" value="HofO_C"/>
</dbReference>
<evidence type="ECO:0000313" key="3">
    <source>
        <dbReference type="Proteomes" id="UP000659047"/>
    </source>
</evidence>